<dbReference type="Gene3D" id="1.10.630.10">
    <property type="entry name" value="Cytochrome P450"/>
    <property type="match status" value="1"/>
</dbReference>
<dbReference type="Bgee" id="ENSACAG00000011823">
    <property type="expression patterns" value="Expressed in brain"/>
</dbReference>
<dbReference type="eggNOG" id="KOG0156">
    <property type="taxonomic scope" value="Eukaryota"/>
</dbReference>
<dbReference type="Proteomes" id="UP000001646">
    <property type="component" value="Unplaced"/>
</dbReference>
<evidence type="ECO:0000256" key="3">
    <source>
        <dbReference type="ARBA" id="ARBA00010617"/>
    </source>
</evidence>
<evidence type="ECO:0000256" key="6">
    <source>
        <dbReference type="ARBA" id="ARBA00023002"/>
    </source>
</evidence>
<dbReference type="GO" id="GO:0020037">
    <property type="term" value="F:heme binding"/>
    <property type="evidence" value="ECO:0007669"/>
    <property type="project" value="InterPro"/>
</dbReference>
<evidence type="ECO:0000256" key="10">
    <source>
        <dbReference type="PIRSR" id="PIRSR602401-1"/>
    </source>
</evidence>
<keyword evidence="13" id="KW-1185">Reference proteome</keyword>
<reference evidence="12" key="1">
    <citation type="submission" date="2009-12" db="EMBL/GenBank/DDBJ databases">
        <title>The Genome Sequence of Anolis carolinensis (Green Anole Lizard).</title>
        <authorList>
            <consortium name="The Genome Sequencing Platform"/>
            <person name="Di Palma F."/>
            <person name="Alfoldi J."/>
            <person name="Heiman D."/>
            <person name="Young S."/>
            <person name="Grabherr M."/>
            <person name="Johnson J."/>
            <person name="Lander E.S."/>
            <person name="Lindblad-Toh K."/>
        </authorList>
    </citation>
    <scope>NUCLEOTIDE SEQUENCE [LARGE SCALE GENOMIC DNA]</scope>
    <source>
        <strain evidence="12">JBL SC #1</strain>
    </source>
</reference>
<dbReference type="PANTHER" id="PTHR24300:SF134">
    <property type="entry name" value="CYTOCHROME P450, FAMILY 2, SUBFAMILY AB, POLYPEPTIDE 2-RELATED"/>
    <property type="match status" value="1"/>
</dbReference>
<dbReference type="GO" id="GO:0016020">
    <property type="term" value="C:membrane"/>
    <property type="evidence" value="ECO:0007669"/>
    <property type="project" value="UniProtKB-SubCell"/>
</dbReference>
<evidence type="ECO:0000256" key="4">
    <source>
        <dbReference type="ARBA" id="ARBA00022617"/>
    </source>
</evidence>
<dbReference type="PANTHER" id="PTHR24300">
    <property type="entry name" value="CYTOCHROME P450 508A4-RELATED"/>
    <property type="match status" value="1"/>
</dbReference>
<keyword evidence="8 11" id="KW-0503">Monooxygenase</keyword>
<dbReference type="InterPro" id="IPR050182">
    <property type="entry name" value="Cytochrome_P450_fam2"/>
</dbReference>
<dbReference type="PROSITE" id="PS00086">
    <property type="entry name" value="CYTOCHROME_P450"/>
    <property type="match status" value="1"/>
</dbReference>
<keyword evidence="6 11" id="KW-0560">Oxidoreductase</keyword>
<keyword evidence="9" id="KW-0472">Membrane</keyword>
<evidence type="ECO:0000256" key="8">
    <source>
        <dbReference type="ARBA" id="ARBA00023033"/>
    </source>
</evidence>
<reference evidence="12" key="2">
    <citation type="submission" date="2025-08" db="UniProtKB">
        <authorList>
            <consortium name="Ensembl"/>
        </authorList>
    </citation>
    <scope>IDENTIFICATION</scope>
</reference>
<comment type="subcellular location">
    <subcellularLocation>
        <location evidence="2">Membrane</location>
    </subcellularLocation>
</comment>
<dbReference type="STRING" id="28377.ENSACAP00000011780"/>
<organism evidence="12 13">
    <name type="scientific">Anolis carolinensis</name>
    <name type="common">Green anole</name>
    <name type="synonym">American chameleon</name>
    <dbReference type="NCBI Taxonomy" id="28377"/>
    <lineage>
        <taxon>Eukaryota</taxon>
        <taxon>Metazoa</taxon>
        <taxon>Chordata</taxon>
        <taxon>Craniata</taxon>
        <taxon>Vertebrata</taxon>
        <taxon>Euteleostomi</taxon>
        <taxon>Lepidosauria</taxon>
        <taxon>Squamata</taxon>
        <taxon>Bifurcata</taxon>
        <taxon>Unidentata</taxon>
        <taxon>Episquamata</taxon>
        <taxon>Toxicofera</taxon>
        <taxon>Iguania</taxon>
        <taxon>Dactyloidae</taxon>
        <taxon>Anolis</taxon>
    </lineage>
</organism>
<evidence type="ECO:0000256" key="1">
    <source>
        <dbReference type="ARBA" id="ARBA00001971"/>
    </source>
</evidence>
<sequence>MIIWGILTSLLVGILILQYLNQLWSSRNYPPGPVQLPIIGGLWRVGRTITQDKLMKMAKQYGNMYTLWAGSYPIVILSGYQAVKEGLINHAEEFSGRPVTPASQAICRNGGFLTSNGHTWRQHRRFGQVTLQKLGLGKKHTEDVIEEEALGLVEVFARTKGHPIDPMLPVTSGIFKVACAVVWGNQYHYSEKETQTIIEHLAMFAEFGDSIYYILYEMMPRLMEHFSTPFTRAVAIRDSAIALLKEEIAKHKKHEMQHYPQDFTDFYLHQIEKTKRDPDSTFNEDNLAQCILELLAAGTETTGSTLQWALFLMATHPDIQDKVHKEMEESLGTSQSICYQDRKKLPYTNAVIHEVVRAKYVFPLGVARRTTKDVTMYGYSIPKRTIVLADLASVLLDRKQWETPEEFNPNHFLDKDGHFVAREEFLPFGAGTRVCPGEQLARMELFLFFTHLMRAFRFQFPEETGEMTKAPVLGFTFHPQPYKICAIPRSDSSQEKLK</sequence>
<dbReference type="OrthoDB" id="9019782at2759"/>
<evidence type="ECO:0000256" key="2">
    <source>
        <dbReference type="ARBA" id="ARBA00004370"/>
    </source>
</evidence>
<name>H9GIE6_ANOCA</name>
<dbReference type="AlphaFoldDB" id="H9GIE6"/>
<comment type="similarity">
    <text evidence="3 11">Belongs to the cytochrome P450 family.</text>
</comment>
<evidence type="ECO:0000313" key="12">
    <source>
        <dbReference type="Ensembl" id="ENSACAP00000011780.3"/>
    </source>
</evidence>
<keyword evidence="4 10" id="KW-0349">Heme</keyword>
<dbReference type="GO" id="GO:0016705">
    <property type="term" value="F:oxidoreductase activity, acting on paired donors, with incorporation or reduction of molecular oxygen"/>
    <property type="evidence" value="ECO:0007669"/>
    <property type="project" value="InterPro"/>
</dbReference>
<evidence type="ECO:0000256" key="5">
    <source>
        <dbReference type="ARBA" id="ARBA00022723"/>
    </source>
</evidence>
<dbReference type="PRINTS" id="PR00463">
    <property type="entry name" value="EP450I"/>
</dbReference>
<evidence type="ECO:0000256" key="11">
    <source>
        <dbReference type="RuleBase" id="RU000461"/>
    </source>
</evidence>
<dbReference type="GeneTree" id="ENSGT00940000163166"/>
<keyword evidence="7 10" id="KW-0408">Iron</keyword>
<comment type="cofactor">
    <cofactor evidence="1 10">
        <name>heme</name>
        <dbReference type="ChEBI" id="CHEBI:30413"/>
    </cofactor>
</comment>
<dbReference type="InterPro" id="IPR036396">
    <property type="entry name" value="Cyt_P450_sf"/>
</dbReference>
<evidence type="ECO:0000256" key="9">
    <source>
        <dbReference type="ARBA" id="ARBA00023136"/>
    </source>
</evidence>
<protein>
    <submittedName>
        <fullName evidence="12">Uncharacterized protein</fullName>
    </submittedName>
</protein>
<dbReference type="PRINTS" id="PR00385">
    <property type="entry name" value="P450"/>
</dbReference>
<dbReference type="Pfam" id="PF00067">
    <property type="entry name" value="p450"/>
    <property type="match status" value="1"/>
</dbReference>
<dbReference type="GO" id="GO:0004497">
    <property type="term" value="F:monooxygenase activity"/>
    <property type="evidence" value="ECO:0007669"/>
    <property type="project" value="UniProtKB-KW"/>
</dbReference>
<gene>
    <name evidence="12" type="primary">LOC100567279</name>
</gene>
<dbReference type="InterPro" id="IPR017972">
    <property type="entry name" value="Cyt_P450_CS"/>
</dbReference>
<dbReference type="InterPro" id="IPR002401">
    <property type="entry name" value="Cyt_P450_E_grp-I"/>
</dbReference>
<dbReference type="HOGENOM" id="CLU_001570_22_0_1"/>
<reference evidence="12" key="3">
    <citation type="submission" date="2025-09" db="UniProtKB">
        <authorList>
            <consortium name="Ensembl"/>
        </authorList>
    </citation>
    <scope>IDENTIFICATION</scope>
</reference>
<feature type="binding site" description="axial binding residue" evidence="10">
    <location>
        <position position="435"/>
    </location>
    <ligand>
        <name>heme</name>
        <dbReference type="ChEBI" id="CHEBI:30413"/>
    </ligand>
    <ligandPart>
        <name>Fe</name>
        <dbReference type="ChEBI" id="CHEBI:18248"/>
    </ligandPart>
</feature>
<evidence type="ECO:0000313" key="13">
    <source>
        <dbReference type="Proteomes" id="UP000001646"/>
    </source>
</evidence>
<dbReference type="Ensembl" id="ENSACAT00000012023.4">
    <property type="protein sequence ID" value="ENSACAP00000011780.3"/>
    <property type="gene ID" value="ENSACAG00000012051.3"/>
</dbReference>
<dbReference type="KEGG" id="acs:100567088"/>
<dbReference type="SUPFAM" id="SSF48264">
    <property type="entry name" value="Cytochrome P450"/>
    <property type="match status" value="1"/>
</dbReference>
<keyword evidence="5 10" id="KW-0479">Metal-binding</keyword>
<proteinExistence type="inferred from homology"/>
<dbReference type="GO" id="GO:0005506">
    <property type="term" value="F:iron ion binding"/>
    <property type="evidence" value="ECO:0007669"/>
    <property type="project" value="InterPro"/>
</dbReference>
<dbReference type="FunFam" id="1.10.630.10:FF:000004">
    <property type="entry name" value="cytochrome P450 2D15 isoform X1"/>
    <property type="match status" value="1"/>
</dbReference>
<dbReference type="InterPro" id="IPR001128">
    <property type="entry name" value="Cyt_P450"/>
</dbReference>
<accession>H9GIE6</accession>
<evidence type="ECO:0000256" key="7">
    <source>
        <dbReference type="ARBA" id="ARBA00023004"/>
    </source>
</evidence>